<proteinExistence type="predicted"/>
<accession>A0A7W5DTC9</accession>
<protein>
    <submittedName>
        <fullName evidence="1">Uncharacterized protein</fullName>
    </submittedName>
</protein>
<reference evidence="1 2" key="1">
    <citation type="submission" date="2020-08" db="EMBL/GenBank/DDBJ databases">
        <title>Genomic Encyclopedia of Type Strains, Phase IV (KMG-IV): sequencing the most valuable type-strain genomes for metagenomic binning, comparative biology and taxonomic classification.</title>
        <authorList>
            <person name="Goeker M."/>
        </authorList>
    </citation>
    <scope>NUCLEOTIDE SEQUENCE [LARGE SCALE GENOMIC DNA]</scope>
    <source>
        <strain evidence="1 2">DSM 27471</strain>
    </source>
</reference>
<dbReference type="AlphaFoldDB" id="A0A7W5DTC9"/>
<evidence type="ECO:0000313" key="2">
    <source>
        <dbReference type="Proteomes" id="UP000544222"/>
    </source>
</evidence>
<organism evidence="1 2">
    <name type="scientific">Microbacter margulisiae</name>
    <dbReference type="NCBI Taxonomy" id="1350067"/>
    <lineage>
        <taxon>Bacteria</taxon>
        <taxon>Pseudomonadati</taxon>
        <taxon>Bacteroidota</taxon>
        <taxon>Bacteroidia</taxon>
        <taxon>Bacteroidales</taxon>
        <taxon>Porphyromonadaceae</taxon>
        <taxon>Microbacter</taxon>
    </lineage>
</organism>
<sequence>MRVETNENKTVYPEIIIYGYLFDYQYIKRGKIYINNKIFSLFLLILSN</sequence>
<gene>
    <name evidence="1" type="ORF">FHX64_002927</name>
</gene>
<dbReference type="EMBL" id="JACHYB010000002">
    <property type="protein sequence ID" value="MBB3188729.1"/>
    <property type="molecule type" value="Genomic_DNA"/>
</dbReference>
<keyword evidence="2" id="KW-1185">Reference proteome</keyword>
<name>A0A7W5DTC9_9PORP</name>
<evidence type="ECO:0000313" key="1">
    <source>
        <dbReference type="EMBL" id="MBB3188729.1"/>
    </source>
</evidence>
<dbReference type="Proteomes" id="UP000544222">
    <property type="component" value="Unassembled WGS sequence"/>
</dbReference>
<comment type="caution">
    <text evidence="1">The sequence shown here is derived from an EMBL/GenBank/DDBJ whole genome shotgun (WGS) entry which is preliminary data.</text>
</comment>